<reference evidence="3 4" key="1">
    <citation type="submission" date="2016-10" db="EMBL/GenBank/DDBJ databases">
        <authorList>
            <person name="de Groot N.N."/>
        </authorList>
    </citation>
    <scope>NUCLEOTIDE SEQUENCE [LARGE SCALE GENOMIC DNA]</scope>
    <source>
        <strain evidence="3 4">KH2T6</strain>
    </source>
</reference>
<feature type="region of interest" description="Disordered" evidence="1">
    <location>
        <begin position="56"/>
        <end position="85"/>
    </location>
</feature>
<feature type="chain" id="PRO_5010183767" description="Lipoprotein" evidence="2">
    <location>
        <begin position="25"/>
        <end position="177"/>
    </location>
</feature>
<name>A0A1H7GXZ6_RUMAL</name>
<evidence type="ECO:0008006" key="5">
    <source>
        <dbReference type="Google" id="ProtNLM"/>
    </source>
</evidence>
<proteinExistence type="predicted"/>
<evidence type="ECO:0000256" key="1">
    <source>
        <dbReference type="SAM" id="MobiDB-lite"/>
    </source>
</evidence>
<dbReference type="RefSeq" id="WP_074829634.1">
    <property type="nucleotide sequence ID" value="NZ_FOAT01000002.1"/>
</dbReference>
<evidence type="ECO:0000256" key="2">
    <source>
        <dbReference type="SAM" id="SignalP"/>
    </source>
</evidence>
<dbReference type="PROSITE" id="PS51257">
    <property type="entry name" value="PROKAR_LIPOPROTEIN"/>
    <property type="match status" value="1"/>
</dbReference>
<sequence>MRYRIFCLLTAIAVIFTVAGCGRANDKKDESLYDLIIEDSSFSEIVEKTKDSLAQVENSAESEETEESSAAVTEAVVNEESISEDGEYTEYWFRTKKQRDQHYEKHGIDMGFASADEYRKAASDVVNDPTALHKTEKEDGDDVYYIEDTNEFVIVSKDGYLRTYFKPDKGKAYYDRQ</sequence>
<evidence type="ECO:0000313" key="4">
    <source>
        <dbReference type="Proteomes" id="UP000186015"/>
    </source>
</evidence>
<dbReference type="OrthoDB" id="9813146at2"/>
<accession>A0A1H7GXZ6</accession>
<dbReference type="AlphaFoldDB" id="A0A1H7GXZ6"/>
<keyword evidence="2" id="KW-0732">Signal</keyword>
<gene>
    <name evidence="3" type="ORF">SAMN05216469_102262</name>
</gene>
<dbReference type="Proteomes" id="UP000186015">
    <property type="component" value="Unassembled WGS sequence"/>
</dbReference>
<organism evidence="3 4">
    <name type="scientific">Ruminococcus albus</name>
    <dbReference type="NCBI Taxonomy" id="1264"/>
    <lineage>
        <taxon>Bacteria</taxon>
        <taxon>Bacillati</taxon>
        <taxon>Bacillota</taxon>
        <taxon>Clostridia</taxon>
        <taxon>Eubacteriales</taxon>
        <taxon>Oscillospiraceae</taxon>
        <taxon>Ruminococcus</taxon>
    </lineage>
</organism>
<feature type="signal peptide" evidence="2">
    <location>
        <begin position="1"/>
        <end position="24"/>
    </location>
</feature>
<dbReference type="EMBL" id="FOAT01000002">
    <property type="protein sequence ID" value="SEK41520.1"/>
    <property type="molecule type" value="Genomic_DNA"/>
</dbReference>
<evidence type="ECO:0000313" key="3">
    <source>
        <dbReference type="EMBL" id="SEK41520.1"/>
    </source>
</evidence>
<feature type="compositionally biased region" description="Low complexity" evidence="1">
    <location>
        <begin position="68"/>
        <end position="80"/>
    </location>
</feature>
<protein>
    <recommendedName>
        <fullName evidence="5">Lipoprotein</fullName>
    </recommendedName>
</protein>